<evidence type="ECO:0000256" key="3">
    <source>
        <dbReference type="ARBA" id="ARBA00022833"/>
    </source>
</evidence>
<evidence type="ECO:0000259" key="7">
    <source>
        <dbReference type="PROSITE" id="PS50089"/>
    </source>
</evidence>
<keyword evidence="3" id="KW-0862">Zinc</keyword>
<dbReference type="PANTHER" id="PTHR24007:SF7">
    <property type="entry name" value="BRCA1-ASSOCIATED PROTEIN"/>
    <property type="match status" value="1"/>
</dbReference>
<evidence type="ECO:0000256" key="1">
    <source>
        <dbReference type="ARBA" id="ARBA00022723"/>
    </source>
</evidence>
<dbReference type="InterPro" id="IPR013083">
    <property type="entry name" value="Znf_RING/FYVE/PHD"/>
</dbReference>
<dbReference type="STRING" id="212818.A0A0D1ZLU8"/>
<dbReference type="AlphaFoldDB" id="A0A0D1ZLU8"/>
<evidence type="ECO:0000256" key="2">
    <source>
        <dbReference type="ARBA" id="ARBA00022771"/>
    </source>
</evidence>
<keyword evidence="2 4" id="KW-0863">Zinc-finger</keyword>
<feature type="compositionally biased region" description="Basic and acidic residues" evidence="6">
    <location>
        <begin position="833"/>
        <end position="843"/>
    </location>
</feature>
<evidence type="ECO:0000313" key="9">
    <source>
        <dbReference type="EMBL" id="KIV95572.1"/>
    </source>
</evidence>
<dbReference type="InterPro" id="IPR001607">
    <property type="entry name" value="Znf_UBP"/>
</dbReference>
<dbReference type="InterPro" id="IPR047243">
    <property type="entry name" value="RING-H2_BRAP2"/>
</dbReference>
<dbReference type="InterPro" id="IPR011422">
    <property type="entry name" value="BRAP2/ETP1_RRM"/>
</dbReference>
<feature type="region of interest" description="Disordered" evidence="6">
    <location>
        <begin position="809"/>
        <end position="858"/>
    </location>
</feature>
<dbReference type="SUPFAM" id="SSF57850">
    <property type="entry name" value="RING/U-box"/>
    <property type="match status" value="2"/>
</dbReference>
<feature type="domain" description="UBP-type" evidence="8">
    <location>
        <begin position="435"/>
        <end position="532"/>
    </location>
</feature>
<dbReference type="GO" id="GO:0061630">
    <property type="term" value="F:ubiquitin protein ligase activity"/>
    <property type="evidence" value="ECO:0007669"/>
    <property type="project" value="TreeGrafter"/>
</dbReference>
<proteinExistence type="predicted"/>
<dbReference type="EMBL" id="KN847521">
    <property type="protein sequence ID" value="KIV95572.1"/>
    <property type="molecule type" value="Genomic_DNA"/>
</dbReference>
<feature type="domain" description="RING-type" evidence="7">
    <location>
        <begin position="385"/>
        <end position="424"/>
    </location>
</feature>
<dbReference type="GO" id="GO:0005737">
    <property type="term" value="C:cytoplasm"/>
    <property type="evidence" value="ECO:0007669"/>
    <property type="project" value="TreeGrafter"/>
</dbReference>
<keyword evidence="10" id="KW-1185">Reference proteome</keyword>
<name>A0A0D1ZLU8_EXOME</name>
<dbReference type="SMART" id="SM00290">
    <property type="entry name" value="ZnF_UBP"/>
    <property type="match status" value="1"/>
</dbReference>
<feature type="coiled-coil region" evidence="5">
    <location>
        <begin position="670"/>
        <end position="697"/>
    </location>
</feature>
<dbReference type="Gene3D" id="3.30.40.10">
    <property type="entry name" value="Zinc/RING finger domain, C3HC4 (zinc finger)"/>
    <property type="match status" value="2"/>
</dbReference>
<feature type="coiled-coil region" evidence="5">
    <location>
        <begin position="577"/>
        <end position="640"/>
    </location>
</feature>
<reference evidence="9 10" key="1">
    <citation type="submission" date="2015-01" db="EMBL/GenBank/DDBJ databases">
        <title>The Genome Sequence of Exophiala mesophila CBS40295.</title>
        <authorList>
            <consortium name="The Broad Institute Genomics Platform"/>
            <person name="Cuomo C."/>
            <person name="de Hoog S."/>
            <person name="Gorbushina A."/>
            <person name="Stielow B."/>
            <person name="Teixiera M."/>
            <person name="Abouelleil A."/>
            <person name="Chapman S.B."/>
            <person name="Priest M."/>
            <person name="Young S.K."/>
            <person name="Wortman J."/>
            <person name="Nusbaum C."/>
            <person name="Birren B."/>
        </authorList>
    </citation>
    <scope>NUCLEOTIDE SEQUENCE [LARGE SCALE GENOMIC DNA]</scope>
    <source>
        <strain evidence="9 10">CBS 40295</strain>
    </source>
</reference>
<dbReference type="RefSeq" id="XP_016227146.1">
    <property type="nucleotide sequence ID" value="XM_016367628.1"/>
</dbReference>
<dbReference type="GO" id="GO:0016567">
    <property type="term" value="P:protein ubiquitination"/>
    <property type="evidence" value="ECO:0007669"/>
    <property type="project" value="TreeGrafter"/>
</dbReference>
<dbReference type="PROSITE" id="PS50089">
    <property type="entry name" value="ZF_RING_2"/>
    <property type="match status" value="1"/>
</dbReference>
<dbReference type="OrthoDB" id="273556at2759"/>
<dbReference type="PANTHER" id="PTHR24007">
    <property type="entry name" value="BRCA1-ASSOCIATED PROTEIN"/>
    <property type="match status" value="1"/>
</dbReference>
<keyword evidence="5" id="KW-0175">Coiled coil</keyword>
<dbReference type="GO" id="GO:0008270">
    <property type="term" value="F:zinc ion binding"/>
    <property type="evidence" value="ECO:0007669"/>
    <property type="project" value="UniProtKB-KW"/>
</dbReference>
<accession>A0A0D1ZLU8</accession>
<feature type="compositionally biased region" description="Polar residues" evidence="6">
    <location>
        <begin position="746"/>
        <end position="767"/>
    </location>
</feature>
<organism evidence="9 10">
    <name type="scientific">Exophiala mesophila</name>
    <name type="common">Black yeast-like fungus</name>
    <dbReference type="NCBI Taxonomy" id="212818"/>
    <lineage>
        <taxon>Eukaryota</taxon>
        <taxon>Fungi</taxon>
        <taxon>Dikarya</taxon>
        <taxon>Ascomycota</taxon>
        <taxon>Pezizomycotina</taxon>
        <taxon>Eurotiomycetes</taxon>
        <taxon>Chaetothyriomycetidae</taxon>
        <taxon>Chaetothyriales</taxon>
        <taxon>Herpotrichiellaceae</taxon>
        <taxon>Exophiala</taxon>
    </lineage>
</organism>
<feature type="region of interest" description="Disordered" evidence="6">
    <location>
        <begin position="734"/>
        <end position="767"/>
    </location>
</feature>
<keyword evidence="1" id="KW-0479">Metal-binding</keyword>
<dbReference type="GeneID" id="27321053"/>
<dbReference type="OMA" id="HFRMVRT"/>
<dbReference type="SMART" id="SM00184">
    <property type="entry name" value="RING"/>
    <property type="match status" value="1"/>
</dbReference>
<dbReference type="PROSITE" id="PS50271">
    <property type="entry name" value="ZF_UBP"/>
    <property type="match status" value="1"/>
</dbReference>
<gene>
    <name evidence="9" type="ORF">PV10_03208</name>
</gene>
<protein>
    <submittedName>
        <fullName evidence="9">Uncharacterized protein</fullName>
    </submittedName>
</protein>
<evidence type="ECO:0000313" key="10">
    <source>
        <dbReference type="Proteomes" id="UP000054302"/>
    </source>
</evidence>
<dbReference type="CDD" id="cd12717">
    <property type="entry name" value="RRM_ETP1"/>
    <property type="match status" value="1"/>
</dbReference>
<dbReference type="Pfam" id="PF02148">
    <property type="entry name" value="zf-UBP"/>
    <property type="match status" value="1"/>
</dbReference>
<dbReference type="CDD" id="cd16457">
    <property type="entry name" value="RING-H2_BRAP2"/>
    <property type="match status" value="1"/>
</dbReference>
<dbReference type="InterPro" id="IPR034931">
    <property type="entry name" value="ETP1_RRM"/>
</dbReference>
<dbReference type="Pfam" id="PF13639">
    <property type="entry name" value="zf-RING_2"/>
    <property type="match status" value="1"/>
</dbReference>
<sequence length="858" mass="96824">MMIFFVATWFHPATSSLRLRLIVCKLSSCTTSLISPLLNLLVLQLCSCLTVHPLCPRIMPDYFFHIAVELFTEFPPASTDPDNASAPNLSQFFHALKPFPLSATGRHSQKQWLGQKNHHRGAFDRVQFSPDGIKSKIHLPHSDSKDHRLDTVVIEGADMASQSGGVQPDNIIEKGIGSAISGRHMKGRYEPIHDYGGAEGWGIVHLYRDSEETPGLYQDSIYRSSDLWSDSTRSRSLDKVKPSPKDEECTTLCILAVPSYMTPSDLLSFVGEETRSEVSHFRMVRTSRANRYMVLMKFKSGKKAREWQREWNGKIFNTMEPETCHVVFLKSVELIHTSAVQQQSSGLSSPTTSYPRMSNDPFIPPSASAKPLAPRTPSLVELPTCPVCLERMDETTGLLTIPCQHVFHCTCLEKWSGGGCPVCRYTHDDFSSRISSYKHKSKIPGEYEVEDNPRECEVCHVDTSLWQCLICAKVGCGRYEGKHAYLHFEETGHAFSIDLESKRVWDYVGDGYVHRIIQDAANPHEKLVELPGRRREPTALEGQEDIDMAKMDNMALEYTHLLTSQLESQRVYFEEVVERAVDKAAEASKKAERAMEEGKAATQKLHNLEMQHDLVAKGRVPELEKELARLEKRSLKFEEMSRTMTTKYQEEKTLSTSLMQRVKFLEGNQLQGLKDTIRRLEEENATKDLLMEGLQEEHRDAMMQISAQRKLQEMVDNGELEQEDLDGAIIEAGPARKLPVRKTKKGQQASHGPTQVAAPSTHQGQNATGSLLDHLWRDTFSQSQRSKEWDEDKAKAMFEELKTKLIDQGMLSTSHHDGATAQVDGSEVDTDEVERSNDGETKGKVASKKRKGKNKKKT</sequence>
<evidence type="ECO:0000256" key="4">
    <source>
        <dbReference type="PROSITE-ProRule" id="PRU00502"/>
    </source>
</evidence>
<dbReference type="HOGENOM" id="CLU_009969_0_0_1"/>
<dbReference type="InterPro" id="IPR001841">
    <property type="entry name" value="Znf_RING"/>
</dbReference>
<dbReference type="GO" id="GO:0007265">
    <property type="term" value="P:Ras protein signal transduction"/>
    <property type="evidence" value="ECO:0007669"/>
    <property type="project" value="TreeGrafter"/>
</dbReference>
<feature type="compositionally biased region" description="Basic residues" evidence="6">
    <location>
        <begin position="845"/>
        <end position="858"/>
    </location>
</feature>
<dbReference type="Pfam" id="PF07576">
    <property type="entry name" value="BRAP2"/>
    <property type="match status" value="1"/>
</dbReference>
<evidence type="ECO:0000256" key="5">
    <source>
        <dbReference type="SAM" id="Coils"/>
    </source>
</evidence>
<dbReference type="Proteomes" id="UP000054302">
    <property type="component" value="Unassembled WGS sequence"/>
</dbReference>
<evidence type="ECO:0000256" key="6">
    <source>
        <dbReference type="SAM" id="MobiDB-lite"/>
    </source>
</evidence>
<evidence type="ECO:0000259" key="8">
    <source>
        <dbReference type="PROSITE" id="PS50271"/>
    </source>
</evidence>
<dbReference type="VEuPathDB" id="FungiDB:PV10_03208"/>